<proteinExistence type="predicted"/>
<evidence type="ECO:0000313" key="1">
    <source>
        <dbReference type="EMBL" id="ANJ73119.1"/>
    </source>
</evidence>
<dbReference type="Proteomes" id="UP000078572">
    <property type="component" value="Chromosome 1"/>
</dbReference>
<sequence>MSTTIILSIAVAFLFLEVFLMRLKIKELQQVITSVGKVGLMNLSLLTSQEKITEEDKAKIQEAFNHLQEEQNKGQA</sequence>
<protein>
    <submittedName>
        <fullName evidence="1">Uncharacterized protein</fullName>
    </submittedName>
</protein>
<evidence type="ECO:0000313" key="2">
    <source>
        <dbReference type="Proteomes" id="UP000078572"/>
    </source>
</evidence>
<dbReference type="OrthoDB" id="9880444at2"/>
<dbReference type="GeneID" id="61526703"/>
<organism evidence="1 2">
    <name type="scientific">Ralstonia insidiosa</name>
    <dbReference type="NCBI Taxonomy" id="190721"/>
    <lineage>
        <taxon>Bacteria</taxon>
        <taxon>Pseudomonadati</taxon>
        <taxon>Pseudomonadota</taxon>
        <taxon>Betaproteobacteria</taxon>
        <taxon>Burkholderiales</taxon>
        <taxon>Burkholderiaceae</taxon>
        <taxon>Ralstonia</taxon>
    </lineage>
</organism>
<name>A0A191ZYB5_9RALS</name>
<accession>A0A191ZYB5</accession>
<reference evidence="2" key="1">
    <citation type="submission" date="2016-06" db="EMBL/GenBank/DDBJ databases">
        <authorList>
            <person name="Xu Y."/>
            <person name="Nagy A."/>
            <person name="Yan X."/>
            <person name="Kim S.W."/>
            <person name="Haley B."/>
            <person name="Liu N.T."/>
            <person name="Nou X."/>
        </authorList>
    </citation>
    <scope>NUCLEOTIDE SEQUENCE [LARGE SCALE GENOMIC DNA]</scope>
    <source>
        <strain evidence="2">ATCC 49129</strain>
    </source>
</reference>
<keyword evidence="2" id="KW-1185">Reference proteome</keyword>
<gene>
    <name evidence="1" type="ORF">A9Y76_11825</name>
</gene>
<dbReference type="RefSeq" id="WP_064804296.1">
    <property type="nucleotide sequence ID" value="NZ_CP016022.1"/>
</dbReference>
<dbReference type="AlphaFoldDB" id="A0A191ZYB5"/>
<dbReference type="EMBL" id="CP016022">
    <property type="protein sequence ID" value="ANJ73119.1"/>
    <property type="molecule type" value="Genomic_DNA"/>
</dbReference>